<keyword evidence="3" id="KW-1185">Reference proteome</keyword>
<organism evidence="2 3">
    <name type="scientific">Corchorus olitorius</name>
    <dbReference type="NCBI Taxonomy" id="93759"/>
    <lineage>
        <taxon>Eukaryota</taxon>
        <taxon>Viridiplantae</taxon>
        <taxon>Streptophyta</taxon>
        <taxon>Embryophyta</taxon>
        <taxon>Tracheophyta</taxon>
        <taxon>Spermatophyta</taxon>
        <taxon>Magnoliopsida</taxon>
        <taxon>eudicotyledons</taxon>
        <taxon>Gunneridae</taxon>
        <taxon>Pentapetalae</taxon>
        <taxon>rosids</taxon>
        <taxon>malvids</taxon>
        <taxon>Malvales</taxon>
        <taxon>Malvaceae</taxon>
        <taxon>Grewioideae</taxon>
        <taxon>Apeibeae</taxon>
        <taxon>Corchorus</taxon>
    </lineage>
</organism>
<keyword evidence="1" id="KW-0812">Transmembrane</keyword>
<keyword evidence="1" id="KW-0472">Membrane</keyword>
<feature type="transmembrane region" description="Helical" evidence="1">
    <location>
        <begin position="40"/>
        <end position="64"/>
    </location>
</feature>
<evidence type="ECO:0000313" key="2">
    <source>
        <dbReference type="EMBL" id="OMP11448.1"/>
    </source>
</evidence>
<evidence type="ECO:0000313" key="3">
    <source>
        <dbReference type="Proteomes" id="UP000187203"/>
    </source>
</evidence>
<keyword evidence="1" id="KW-1133">Transmembrane helix</keyword>
<protein>
    <submittedName>
        <fullName evidence="2">Uncharacterized protein</fullName>
    </submittedName>
</protein>
<accession>A0A1R3KWN2</accession>
<name>A0A1R3KWN2_9ROSI</name>
<comment type="caution">
    <text evidence="2">The sequence shown here is derived from an EMBL/GenBank/DDBJ whole genome shotgun (WGS) entry which is preliminary data.</text>
</comment>
<proteinExistence type="predicted"/>
<reference evidence="3" key="1">
    <citation type="submission" date="2013-09" db="EMBL/GenBank/DDBJ databases">
        <title>Corchorus olitorius genome sequencing.</title>
        <authorList>
            <person name="Alam M."/>
            <person name="Haque M.S."/>
            <person name="Islam M.S."/>
            <person name="Emdad E.M."/>
            <person name="Islam M.M."/>
            <person name="Ahmed B."/>
            <person name="Halim A."/>
            <person name="Hossen Q.M.M."/>
            <person name="Hossain M.Z."/>
            <person name="Ahmed R."/>
            <person name="Khan M.M."/>
            <person name="Islam R."/>
            <person name="Rashid M.M."/>
            <person name="Khan S.A."/>
            <person name="Rahman M.S."/>
            <person name="Alam M."/>
            <person name="Yahiya A.S."/>
            <person name="Khan M.S."/>
            <person name="Azam M.S."/>
            <person name="Haque T."/>
            <person name="Lashkar M.Z.H."/>
            <person name="Akhand A.I."/>
            <person name="Morshed G."/>
            <person name="Roy S."/>
            <person name="Uddin K.S."/>
            <person name="Rabeya T."/>
            <person name="Hossain A.S."/>
            <person name="Chowdhury A."/>
            <person name="Snigdha A.R."/>
            <person name="Mortoza M.S."/>
            <person name="Matin S.A."/>
            <person name="Hoque S.M.E."/>
            <person name="Islam M.K."/>
            <person name="Roy D.K."/>
            <person name="Haider R."/>
            <person name="Moosa M.M."/>
            <person name="Elias S.M."/>
            <person name="Hasan A.M."/>
            <person name="Jahan S."/>
            <person name="Shafiuddin M."/>
            <person name="Mahmood N."/>
            <person name="Shommy N.S."/>
        </authorList>
    </citation>
    <scope>NUCLEOTIDE SEQUENCE [LARGE SCALE GENOMIC DNA]</scope>
    <source>
        <strain evidence="3">cv. O-4</strain>
    </source>
</reference>
<dbReference type="EMBL" id="AWUE01010675">
    <property type="protein sequence ID" value="OMP11448.1"/>
    <property type="molecule type" value="Genomic_DNA"/>
</dbReference>
<gene>
    <name evidence="2" type="ORF">COLO4_03809</name>
</gene>
<sequence>MVGASSCPLISLCLTLPFPSALTIFSLSSGSPVADFANAFVLFSFYPLLLAFLFVSCLFAGCVCS</sequence>
<evidence type="ECO:0000256" key="1">
    <source>
        <dbReference type="SAM" id="Phobius"/>
    </source>
</evidence>
<dbReference type="AlphaFoldDB" id="A0A1R3KWN2"/>
<dbReference type="Proteomes" id="UP000187203">
    <property type="component" value="Unassembled WGS sequence"/>
</dbReference>